<dbReference type="RefSeq" id="WP_127979202.1">
    <property type="nucleotide sequence ID" value="NZ_RYZS01000001.1"/>
</dbReference>
<evidence type="ECO:0000256" key="3">
    <source>
        <dbReference type="ARBA" id="ARBA00023172"/>
    </source>
</evidence>
<dbReference type="InterPro" id="IPR050090">
    <property type="entry name" value="Tyrosine_recombinase_XerCD"/>
</dbReference>
<sequence length="316" mass="36634">MTRKKQKEILFCDYFDQWVETYKVGAIKQVTLNKYYMSGKQLRKICPKLLMSNFDRIEYQKIINEYAKTHEKQTTVDFHHNIKGCILDAFHDGVLDKDPTYRAVIKGKEPGKKRMKFLQKEELTKLLHSLDLTHGINKDWFILLLAKTGMRFAEGLAITPEDFDWSSNQLVINKTWNYKKSNGGFETTKTESSIRKIAIDWQIVGQFKPLLDGLEPDEPIFIEKLPDGHYKRQHNSTYVNYLLSKCRELDITEITLHALRHTHASVLLAEGVSINTISARLGHADVGVTQETYAHVLDELKRKDDQKMMSVLMQIA</sequence>
<dbReference type="CDD" id="cd01189">
    <property type="entry name" value="INT_ICEBs1_C_like"/>
    <property type="match status" value="1"/>
</dbReference>
<dbReference type="InterPro" id="IPR010998">
    <property type="entry name" value="Integrase_recombinase_N"/>
</dbReference>
<proteinExistence type="inferred from homology"/>
<organism evidence="5 6">
    <name type="scientific">Enterococcus avium</name>
    <name type="common">Streptococcus avium</name>
    <dbReference type="NCBI Taxonomy" id="33945"/>
    <lineage>
        <taxon>Bacteria</taxon>
        <taxon>Bacillati</taxon>
        <taxon>Bacillota</taxon>
        <taxon>Bacilli</taxon>
        <taxon>Lactobacillales</taxon>
        <taxon>Enterococcaceae</taxon>
        <taxon>Enterococcus</taxon>
    </lineage>
</organism>
<dbReference type="Proteomes" id="UP000288388">
    <property type="component" value="Unassembled WGS sequence"/>
</dbReference>
<dbReference type="PANTHER" id="PTHR30349">
    <property type="entry name" value="PHAGE INTEGRASE-RELATED"/>
    <property type="match status" value="1"/>
</dbReference>
<dbReference type="GO" id="GO:0006310">
    <property type="term" value="P:DNA recombination"/>
    <property type="evidence" value="ECO:0007669"/>
    <property type="project" value="UniProtKB-KW"/>
</dbReference>
<dbReference type="GO" id="GO:0015074">
    <property type="term" value="P:DNA integration"/>
    <property type="evidence" value="ECO:0007669"/>
    <property type="project" value="InterPro"/>
</dbReference>
<keyword evidence="3" id="KW-0233">DNA recombination</keyword>
<dbReference type="Gene3D" id="1.10.150.130">
    <property type="match status" value="1"/>
</dbReference>
<comment type="caution">
    <text evidence="5">The sequence shown here is derived from an EMBL/GenBank/DDBJ whole genome shotgun (WGS) entry which is preliminary data.</text>
</comment>
<dbReference type="EMBL" id="RYZS01000001">
    <property type="protein sequence ID" value="RVU95489.1"/>
    <property type="molecule type" value="Genomic_DNA"/>
</dbReference>
<dbReference type="SUPFAM" id="SSF56349">
    <property type="entry name" value="DNA breaking-rejoining enzymes"/>
    <property type="match status" value="1"/>
</dbReference>
<evidence type="ECO:0000313" key="5">
    <source>
        <dbReference type="EMBL" id="RVU95489.1"/>
    </source>
</evidence>
<evidence type="ECO:0000313" key="6">
    <source>
        <dbReference type="Proteomes" id="UP000288388"/>
    </source>
</evidence>
<dbReference type="PROSITE" id="PS51898">
    <property type="entry name" value="TYR_RECOMBINASE"/>
    <property type="match status" value="1"/>
</dbReference>
<name>A0A437UPC9_ENTAV</name>
<dbReference type="InterPro" id="IPR013762">
    <property type="entry name" value="Integrase-like_cat_sf"/>
</dbReference>
<gene>
    <name evidence="5" type="ORF">EK398_11950</name>
</gene>
<dbReference type="AlphaFoldDB" id="A0A437UPC9"/>
<comment type="similarity">
    <text evidence="1">Belongs to the 'phage' integrase family.</text>
</comment>
<reference evidence="5 6" key="1">
    <citation type="submission" date="2018-12" db="EMBL/GenBank/DDBJ databases">
        <title>A novel vanA-carrying plasmid in a clinical isolate of Enterococcus avium.</title>
        <authorList>
            <person name="Bernasconi O.J."/>
            <person name="Luzzaro F."/>
            <person name="Endimiani A."/>
        </authorList>
    </citation>
    <scope>NUCLEOTIDE SEQUENCE [LARGE SCALE GENOMIC DNA]</scope>
    <source>
        <strain evidence="5 6">LC0559/18</strain>
    </source>
</reference>
<dbReference type="GO" id="GO:0003677">
    <property type="term" value="F:DNA binding"/>
    <property type="evidence" value="ECO:0007669"/>
    <property type="project" value="UniProtKB-KW"/>
</dbReference>
<dbReference type="InterPro" id="IPR002104">
    <property type="entry name" value="Integrase_catalytic"/>
</dbReference>
<dbReference type="Gene3D" id="1.10.443.10">
    <property type="entry name" value="Intergrase catalytic core"/>
    <property type="match status" value="1"/>
</dbReference>
<dbReference type="PANTHER" id="PTHR30349:SF64">
    <property type="entry name" value="PROPHAGE INTEGRASE INTD-RELATED"/>
    <property type="match status" value="1"/>
</dbReference>
<keyword evidence="2" id="KW-0238">DNA-binding</keyword>
<feature type="domain" description="Tyr recombinase" evidence="4">
    <location>
        <begin position="113"/>
        <end position="306"/>
    </location>
</feature>
<dbReference type="InterPro" id="IPR011010">
    <property type="entry name" value="DNA_brk_join_enz"/>
</dbReference>
<evidence type="ECO:0000259" key="4">
    <source>
        <dbReference type="PROSITE" id="PS51898"/>
    </source>
</evidence>
<evidence type="ECO:0000256" key="1">
    <source>
        <dbReference type="ARBA" id="ARBA00008857"/>
    </source>
</evidence>
<accession>A0A437UPC9</accession>
<protein>
    <submittedName>
        <fullName evidence="5">Site-specific integrase</fullName>
    </submittedName>
</protein>
<dbReference type="Pfam" id="PF00589">
    <property type="entry name" value="Phage_integrase"/>
    <property type="match status" value="1"/>
</dbReference>
<evidence type="ECO:0000256" key="2">
    <source>
        <dbReference type="ARBA" id="ARBA00023125"/>
    </source>
</evidence>